<evidence type="ECO:0000256" key="6">
    <source>
        <dbReference type="ARBA" id="ARBA00037968"/>
    </source>
</evidence>
<evidence type="ECO:0000256" key="2">
    <source>
        <dbReference type="ARBA" id="ARBA00022448"/>
    </source>
</evidence>
<evidence type="ECO:0000256" key="4">
    <source>
        <dbReference type="ARBA" id="ARBA00022989"/>
    </source>
</evidence>
<accession>A0A1L7XE89</accession>
<dbReference type="PANTHER" id="PTHR43791">
    <property type="entry name" value="PERMEASE-RELATED"/>
    <property type="match status" value="1"/>
</dbReference>
<keyword evidence="2" id="KW-0813">Transport</keyword>
<dbReference type="PANTHER" id="PTHR43791:SF97">
    <property type="entry name" value="ALLANTOATE TRANSPORTER, PUTATIVE (AFU_ORTHOLOGUE AFUA_1G14700)-RELATED"/>
    <property type="match status" value="1"/>
</dbReference>
<evidence type="ECO:0000313" key="11">
    <source>
        <dbReference type="Proteomes" id="UP000184330"/>
    </source>
</evidence>
<dbReference type="GO" id="GO:0022857">
    <property type="term" value="F:transmembrane transporter activity"/>
    <property type="evidence" value="ECO:0007669"/>
    <property type="project" value="InterPro"/>
</dbReference>
<feature type="domain" description="Major facilitator superfamily (MFS) profile" evidence="9">
    <location>
        <begin position="66"/>
        <end position="333"/>
    </location>
</feature>
<feature type="transmembrane region" description="Helical" evidence="8">
    <location>
        <begin position="138"/>
        <end position="159"/>
    </location>
</feature>
<feature type="transmembrane region" description="Helical" evidence="8">
    <location>
        <begin position="227"/>
        <end position="247"/>
    </location>
</feature>
<dbReference type="Gene3D" id="1.20.1250.20">
    <property type="entry name" value="MFS general substrate transporter like domains"/>
    <property type="match status" value="1"/>
</dbReference>
<dbReference type="GO" id="GO:0016020">
    <property type="term" value="C:membrane"/>
    <property type="evidence" value="ECO:0007669"/>
    <property type="project" value="UniProtKB-SubCell"/>
</dbReference>
<evidence type="ECO:0000256" key="5">
    <source>
        <dbReference type="ARBA" id="ARBA00023136"/>
    </source>
</evidence>
<evidence type="ECO:0000256" key="1">
    <source>
        <dbReference type="ARBA" id="ARBA00004141"/>
    </source>
</evidence>
<organism evidence="10 11">
    <name type="scientific">Phialocephala subalpina</name>
    <dbReference type="NCBI Taxonomy" id="576137"/>
    <lineage>
        <taxon>Eukaryota</taxon>
        <taxon>Fungi</taxon>
        <taxon>Dikarya</taxon>
        <taxon>Ascomycota</taxon>
        <taxon>Pezizomycotina</taxon>
        <taxon>Leotiomycetes</taxon>
        <taxon>Helotiales</taxon>
        <taxon>Mollisiaceae</taxon>
        <taxon>Phialocephala</taxon>
        <taxon>Phialocephala fortinii species complex</taxon>
    </lineage>
</organism>
<dbReference type="Pfam" id="PF07690">
    <property type="entry name" value="MFS_1"/>
    <property type="match status" value="1"/>
</dbReference>
<keyword evidence="3 8" id="KW-0812">Transmembrane</keyword>
<evidence type="ECO:0000256" key="3">
    <source>
        <dbReference type="ARBA" id="ARBA00022692"/>
    </source>
</evidence>
<evidence type="ECO:0000313" key="10">
    <source>
        <dbReference type="EMBL" id="CZR63333.1"/>
    </source>
</evidence>
<evidence type="ECO:0000256" key="7">
    <source>
        <dbReference type="SAM" id="MobiDB-lite"/>
    </source>
</evidence>
<dbReference type="FunFam" id="1.20.1250.20:FF:000064">
    <property type="entry name" value="MFS allantoate transporter"/>
    <property type="match status" value="1"/>
</dbReference>
<dbReference type="InterPro" id="IPR011701">
    <property type="entry name" value="MFS"/>
</dbReference>
<feature type="transmembrane region" description="Helical" evidence="8">
    <location>
        <begin position="100"/>
        <end position="117"/>
    </location>
</feature>
<feature type="transmembrane region" description="Helical" evidence="8">
    <location>
        <begin position="66"/>
        <end position="88"/>
    </location>
</feature>
<feature type="transmembrane region" description="Helical" evidence="8">
    <location>
        <begin position="194"/>
        <end position="215"/>
    </location>
</feature>
<name>A0A1L7XE89_9HELO</name>
<dbReference type="OrthoDB" id="6730379at2759"/>
<keyword evidence="5 8" id="KW-0472">Membrane</keyword>
<dbReference type="AlphaFoldDB" id="A0A1L7XE89"/>
<dbReference type="Proteomes" id="UP000184330">
    <property type="component" value="Unassembled WGS sequence"/>
</dbReference>
<dbReference type="InterPro" id="IPR020846">
    <property type="entry name" value="MFS_dom"/>
</dbReference>
<protein>
    <submittedName>
        <fullName evidence="10">Related to DAL5-Allantoate and ureidosuccinate permease</fullName>
    </submittedName>
</protein>
<comment type="similarity">
    <text evidence="6">Belongs to the major facilitator superfamily. Allantoate permease family.</text>
</comment>
<sequence length="333" mass="37397">MSSSSDIEKAQMAGSVDTGQTSSTKLDFQKENVDEALAVFNEVGREGEVLIHVDDNKLRWKTDLRVLPLICIIYMLQSIDKSTLGYAAVFNLREDTHLVGTQYSWLSSLFYVGYFFWEYPTNMLLQRLPVAKFMSGTVIFWGCILTCHAACHNFASLAAVRTFLGPYSSCNLPQRSNTNSEISRSKRSEQPLRMGIWIGLGGISYVIAGIMSFGIGHIQDSLPSWRIMFLIWGAITAAWGVVILFFLPDNPLTASFLTEDEKRGVINRIKDNGIGMENRHFKRSQFIEALRDPKTWLLFIFALTSNSPNGGLTTFQGLIIKGMDFTTLRTTLI</sequence>
<feature type="region of interest" description="Disordered" evidence="7">
    <location>
        <begin position="1"/>
        <end position="22"/>
    </location>
</feature>
<dbReference type="EMBL" id="FJOG01000023">
    <property type="protein sequence ID" value="CZR63333.1"/>
    <property type="molecule type" value="Genomic_DNA"/>
</dbReference>
<dbReference type="SUPFAM" id="SSF103473">
    <property type="entry name" value="MFS general substrate transporter"/>
    <property type="match status" value="1"/>
</dbReference>
<keyword evidence="4 8" id="KW-1133">Transmembrane helix</keyword>
<reference evidence="10 11" key="1">
    <citation type="submission" date="2016-03" db="EMBL/GenBank/DDBJ databases">
        <authorList>
            <person name="Ploux O."/>
        </authorList>
    </citation>
    <scope>NUCLEOTIDE SEQUENCE [LARGE SCALE GENOMIC DNA]</scope>
    <source>
        <strain evidence="10 11">UAMH 11012</strain>
    </source>
</reference>
<proteinExistence type="inferred from homology"/>
<comment type="subcellular location">
    <subcellularLocation>
        <location evidence="1">Membrane</location>
        <topology evidence="1">Multi-pass membrane protein</topology>
    </subcellularLocation>
</comment>
<dbReference type="STRING" id="576137.A0A1L7XE89"/>
<evidence type="ECO:0000256" key="8">
    <source>
        <dbReference type="SAM" id="Phobius"/>
    </source>
</evidence>
<dbReference type="InterPro" id="IPR036259">
    <property type="entry name" value="MFS_trans_sf"/>
</dbReference>
<gene>
    <name evidence="10" type="ORF">PAC_13230</name>
</gene>
<dbReference type="PROSITE" id="PS50850">
    <property type="entry name" value="MFS"/>
    <property type="match status" value="1"/>
</dbReference>
<keyword evidence="11" id="KW-1185">Reference proteome</keyword>
<evidence type="ECO:0000259" key="9">
    <source>
        <dbReference type="PROSITE" id="PS50850"/>
    </source>
</evidence>